<evidence type="ECO:0000256" key="6">
    <source>
        <dbReference type="ARBA" id="ARBA00014679"/>
    </source>
</evidence>
<evidence type="ECO:0000256" key="9">
    <source>
        <dbReference type="ARBA" id="ARBA00022679"/>
    </source>
</evidence>
<evidence type="ECO:0000256" key="16">
    <source>
        <dbReference type="PIRSR" id="PIRSR000386-1"/>
    </source>
</evidence>
<evidence type="ECO:0000259" key="18">
    <source>
        <dbReference type="Pfam" id="PF01746"/>
    </source>
</evidence>
<dbReference type="AlphaFoldDB" id="A0A1F6AQG4"/>
<keyword evidence="10 15" id="KW-0949">S-adenosyl-L-methionine</keyword>
<dbReference type="GO" id="GO:0052906">
    <property type="term" value="F:tRNA (guanine(37)-N1)-methyltransferase activity"/>
    <property type="evidence" value="ECO:0007669"/>
    <property type="project" value="UniProtKB-UniRule"/>
</dbReference>
<reference evidence="19 20" key="1">
    <citation type="journal article" date="2016" name="Nat. Commun.">
        <title>Thousands of microbial genomes shed light on interconnected biogeochemical processes in an aquifer system.</title>
        <authorList>
            <person name="Anantharaman K."/>
            <person name="Brown C.T."/>
            <person name="Hug L.A."/>
            <person name="Sharon I."/>
            <person name="Castelle C.J."/>
            <person name="Probst A.J."/>
            <person name="Thomas B.C."/>
            <person name="Singh A."/>
            <person name="Wilkins M.J."/>
            <person name="Karaoz U."/>
            <person name="Brodie E.L."/>
            <person name="Williams K.H."/>
            <person name="Hubbard S.S."/>
            <person name="Banfield J.F."/>
        </authorList>
    </citation>
    <scope>NUCLEOTIDE SEQUENCE [LARGE SCALE GENOMIC DNA]</scope>
</reference>
<dbReference type="CDD" id="cd18080">
    <property type="entry name" value="TrmD-like"/>
    <property type="match status" value="1"/>
</dbReference>
<evidence type="ECO:0000256" key="3">
    <source>
        <dbReference type="ARBA" id="ARBA00007630"/>
    </source>
</evidence>
<evidence type="ECO:0000256" key="7">
    <source>
        <dbReference type="ARBA" id="ARBA00022490"/>
    </source>
</evidence>
<keyword evidence="9 15" id="KW-0808">Transferase</keyword>
<dbReference type="InterPro" id="IPR016009">
    <property type="entry name" value="tRNA_MeTrfase_TRMD/TRM10"/>
</dbReference>
<evidence type="ECO:0000256" key="8">
    <source>
        <dbReference type="ARBA" id="ARBA00022603"/>
    </source>
</evidence>
<comment type="function">
    <text evidence="1 15 17">Specifically methylates guanosine-37 in various tRNAs.</text>
</comment>
<sequence length="231" mass="26257">MVITILTLFPQVFREIFEFSIVGKALKKERVKIEIVNIRDYAQDKHRTVDDKPYGGGTGMLLRVDVLNRAIEASKIKISEGKLKFKEKIILLDPSGKIFNQAKARKYSHLDHLILVCGHYEGVDSRINNFVDENISIGQYILTGGEIPAIVVTDSIVRLIPGVLSKREATEIESFTKKDLLEAPQWTRPSSYKQLKVPKILLSGDHGLVKQWRSDQALKRTRQNIKFSLSK</sequence>
<evidence type="ECO:0000256" key="15">
    <source>
        <dbReference type="HAMAP-Rule" id="MF_00605"/>
    </source>
</evidence>
<dbReference type="EMBL" id="MFJR01000007">
    <property type="protein sequence ID" value="OGG26929.1"/>
    <property type="molecule type" value="Genomic_DNA"/>
</dbReference>
<comment type="subcellular location">
    <subcellularLocation>
        <location evidence="2 15 17">Cytoplasm</location>
    </subcellularLocation>
</comment>
<dbReference type="NCBIfam" id="TIGR00088">
    <property type="entry name" value="trmD"/>
    <property type="match status" value="1"/>
</dbReference>
<dbReference type="PIRSF" id="PIRSF000386">
    <property type="entry name" value="tRNA_mtase"/>
    <property type="match status" value="1"/>
</dbReference>
<dbReference type="InterPro" id="IPR002649">
    <property type="entry name" value="tRNA_m1G_MeTrfase_TrmD"/>
</dbReference>
<evidence type="ECO:0000256" key="10">
    <source>
        <dbReference type="ARBA" id="ARBA00022691"/>
    </source>
</evidence>
<keyword evidence="8 15" id="KW-0489">Methyltransferase</keyword>
<keyword evidence="11 15" id="KW-0819">tRNA processing</keyword>
<dbReference type="SUPFAM" id="SSF75217">
    <property type="entry name" value="alpha/beta knot"/>
    <property type="match status" value="1"/>
</dbReference>
<protein>
    <recommendedName>
        <fullName evidence="6 15">tRNA (guanine-N(1)-)-methyltransferase</fullName>
        <ecNumber evidence="5 15">2.1.1.228</ecNumber>
    </recommendedName>
    <alternativeName>
        <fullName evidence="12 15">M1G-methyltransferase</fullName>
    </alternativeName>
    <alternativeName>
        <fullName evidence="13 15">tRNA [GM37] methyltransferase</fullName>
    </alternativeName>
</protein>
<evidence type="ECO:0000256" key="5">
    <source>
        <dbReference type="ARBA" id="ARBA00012807"/>
    </source>
</evidence>
<dbReference type="Gene3D" id="1.10.1270.20">
    <property type="entry name" value="tRNA(m1g37)methyltransferase, domain 2"/>
    <property type="match status" value="1"/>
</dbReference>
<dbReference type="GO" id="GO:0002939">
    <property type="term" value="P:tRNA N1-guanine methylation"/>
    <property type="evidence" value="ECO:0007669"/>
    <property type="project" value="TreeGrafter"/>
</dbReference>
<dbReference type="InterPro" id="IPR029028">
    <property type="entry name" value="Alpha/beta_knot_MTases"/>
</dbReference>
<dbReference type="HAMAP" id="MF_00605">
    <property type="entry name" value="TrmD"/>
    <property type="match status" value="1"/>
</dbReference>
<evidence type="ECO:0000256" key="13">
    <source>
        <dbReference type="ARBA" id="ARBA00033392"/>
    </source>
</evidence>
<evidence type="ECO:0000256" key="14">
    <source>
        <dbReference type="ARBA" id="ARBA00047783"/>
    </source>
</evidence>
<feature type="binding site" evidence="15 16">
    <location>
        <position position="118"/>
    </location>
    <ligand>
        <name>S-adenosyl-L-methionine</name>
        <dbReference type="ChEBI" id="CHEBI:59789"/>
    </ligand>
</feature>
<organism evidence="19 20">
    <name type="scientific">Candidatus Gottesmanbacteria bacterium RIFCSPLOWO2_01_FULL_39_12b</name>
    <dbReference type="NCBI Taxonomy" id="1798388"/>
    <lineage>
        <taxon>Bacteria</taxon>
        <taxon>Candidatus Gottesmaniibacteriota</taxon>
    </lineage>
</organism>
<accession>A0A1F6AQG4</accession>
<gene>
    <name evidence="15" type="primary">trmD</name>
    <name evidence="19" type="ORF">A2960_02170</name>
</gene>
<evidence type="ECO:0000256" key="12">
    <source>
        <dbReference type="ARBA" id="ARBA00029736"/>
    </source>
</evidence>
<dbReference type="EC" id="2.1.1.228" evidence="5 15"/>
<name>A0A1F6AQG4_9BACT</name>
<proteinExistence type="inferred from homology"/>
<comment type="caution">
    <text evidence="19">The sequence shown here is derived from an EMBL/GenBank/DDBJ whole genome shotgun (WGS) entry which is preliminary data.</text>
</comment>
<dbReference type="InterPro" id="IPR029026">
    <property type="entry name" value="tRNA_m1G_MTases_N"/>
</dbReference>
<evidence type="ECO:0000313" key="19">
    <source>
        <dbReference type="EMBL" id="OGG26929.1"/>
    </source>
</evidence>
<dbReference type="Gene3D" id="3.40.1280.10">
    <property type="match status" value="1"/>
</dbReference>
<evidence type="ECO:0000256" key="2">
    <source>
        <dbReference type="ARBA" id="ARBA00004496"/>
    </source>
</evidence>
<dbReference type="FunFam" id="3.40.1280.10:FF:000001">
    <property type="entry name" value="tRNA (guanine-N(1)-)-methyltransferase"/>
    <property type="match status" value="1"/>
</dbReference>
<dbReference type="NCBIfam" id="NF000648">
    <property type="entry name" value="PRK00026.1"/>
    <property type="match status" value="1"/>
</dbReference>
<evidence type="ECO:0000313" key="20">
    <source>
        <dbReference type="Proteomes" id="UP000176609"/>
    </source>
</evidence>
<evidence type="ECO:0000256" key="17">
    <source>
        <dbReference type="RuleBase" id="RU003464"/>
    </source>
</evidence>
<comment type="similarity">
    <text evidence="3 15 17">Belongs to the RNA methyltransferase TrmD family.</text>
</comment>
<evidence type="ECO:0000256" key="11">
    <source>
        <dbReference type="ARBA" id="ARBA00022694"/>
    </source>
</evidence>
<comment type="catalytic activity">
    <reaction evidence="14 15 17">
        <text>guanosine(37) in tRNA + S-adenosyl-L-methionine = N(1)-methylguanosine(37) in tRNA + S-adenosyl-L-homocysteine + H(+)</text>
        <dbReference type="Rhea" id="RHEA:36899"/>
        <dbReference type="Rhea" id="RHEA-COMP:10145"/>
        <dbReference type="Rhea" id="RHEA-COMP:10147"/>
        <dbReference type="ChEBI" id="CHEBI:15378"/>
        <dbReference type="ChEBI" id="CHEBI:57856"/>
        <dbReference type="ChEBI" id="CHEBI:59789"/>
        <dbReference type="ChEBI" id="CHEBI:73542"/>
        <dbReference type="ChEBI" id="CHEBI:74269"/>
        <dbReference type="EC" id="2.1.1.228"/>
    </reaction>
</comment>
<evidence type="ECO:0000256" key="1">
    <source>
        <dbReference type="ARBA" id="ARBA00002634"/>
    </source>
</evidence>
<keyword evidence="7 15" id="KW-0963">Cytoplasm</keyword>
<feature type="domain" description="tRNA methyltransferase TRMD/TRM10-type" evidence="18">
    <location>
        <begin position="1"/>
        <end position="224"/>
    </location>
</feature>
<dbReference type="GO" id="GO:0005829">
    <property type="term" value="C:cytosol"/>
    <property type="evidence" value="ECO:0007669"/>
    <property type="project" value="TreeGrafter"/>
</dbReference>
<dbReference type="InterPro" id="IPR023148">
    <property type="entry name" value="tRNA_m1G_MeTrfase_C_sf"/>
</dbReference>
<comment type="caution">
    <text evidence="15">Lacks conserved residue(s) required for the propagation of feature annotation.</text>
</comment>
<dbReference type="Pfam" id="PF01746">
    <property type="entry name" value="tRNA_m1G_MT"/>
    <property type="match status" value="1"/>
</dbReference>
<comment type="subunit">
    <text evidence="4 15 17">Homodimer.</text>
</comment>
<dbReference type="PANTHER" id="PTHR46417:SF1">
    <property type="entry name" value="TRNA (GUANINE-N(1)-)-METHYLTRANSFERASE"/>
    <property type="match status" value="1"/>
</dbReference>
<dbReference type="PANTHER" id="PTHR46417">
    <property type="entry name" value="TRNA (GUANINE-N(1)-)-METHYLTRANSFERASE"/>
    <property type="match status" value="1"/>
</dbReference>
<dbReference type="Proteomes" id="UP000176609">
    <property type="component" value="Unassembled WGS sequence"/>
</dbReference>
<evidence type="ECO:0000256" key="4">
    <source>
        <dbReference type="ARBA" id="ARBA00011738"/>
    </source>
</evidence>